<dbReference type="EC" id="2.3.1.267" evidence="5"/>
<proteinExistence type="inferred from homology"/>
<keyword evidence="1 5" id="KW-0808">Transferase</keyword>
<dbReference type="GO" id="GO:0008999">
    <property type="term" value="F:protein-N-terminal-alanine acetyltransferase activity"/>
    <property type="evidence" value="ECO:0007669"/>
    <property type="project" value="UniProtKB-EC"/>
</dbReference>
<organism evidence="5 6">
    <name type="scientific">Brevundimonas variabilis</name>
    <dbReference type="NCBI Taxonomy" id="74312"/>
    <lineage>
        <taxon>Bacteria</taxon>
        <taxon>Pseudomonadati</taxon>
        <taxon>Pseudomonadota</taxon>
        <taxon>Alphaproteobacteria</taxon>
        <taxon>Caulobacterales</taxon>
        <taxon>Caulobacteraceae</taxon>
        <taxon>Brevundimonas</taxon>
    </lineage>
</organism>
<dbReference type="Gene3D" id="3.40.630.30">
    <property type="match status" value="1"/>
</dbReference>
<evidence type="ECO:0000259" key="4">
    <source>
        <dbReference type="PROSITE" id="PS51186"/>
    </source>
</evidence>
<evidence type="ECO:0000313" key="5">
    <source>
        <dbReference type="EMBL" id="MBB5744467.1"/>
    </source>
</evidence>
<accession>A0A7W9CFW8</accession>
<dbReference type="GO" id="GO:0005737">
    <property type="term" value="C:cytoplasm"/>
    <property type="evidence" value="ECO:0007669"/>
    <property type="project" value="TreeGrafter"/>
</dbReference>
<name>A0A7W9CFW8_9CAUL</name>
<keyword evidence="2 5" id="KW-0012">Acyltransferase</keyword>
<evidence type="ECO:0000313" key="6">
    <source>
        <dbReference type="Proteomes" id="UP000545037"/>
    </source>
</evidence>
<dbReference type="InterPro" id="IPR016181">
    <property type="entry name" value="Acyl_CoA_acyltransferase"/>
</dbReference>
<evidence type="ECO:0000256" key="3">
    <source>
        <dbReference type="ARBA" id="ARBA00038502"/>
    </source>
</evidence>
<gene>
    <name evidence="5" type="ORF">GGR13_000039</name>
</gene>
<comment type="similarity">
    <text evidence="3">Belongs to the acetyltransferase family. RimJ subfamily.</text>
</comment>
<feature type="domain" description="N-acetyltransferase" evidence="4">
    <location>
        <begin position="31"/>
        <end position="201"/>
    </location>
</feature>
<evidence type="ECO:0000256" key="2">
    <source>
        <dbReference type="ARBA" id="ARBA00023315"/>
    </source>
</evidence>
<evidence type="ECO:0000256" key="1">
    <source>
        <dbReference type="ARBA" id="ARBA00022679"/>
    </source>
</evidence>
<dbReference type="Pfam" id="PF13302">
    <property type="entry name" value="Acetyltransf_3"/>
    <property type="match status" value="1"/>
</dbReference>
<comment type="caution">
    <text evidence="5">The sequence shown here is derived from an EMBL/GenBank/DDBJ whole genome shotgun (WGS) entry which is preliminary data.</text>
</comment>
<reference evidence="5 6" key="1">
    <citation type="submission" date="2020-08" db="EMBL/GenBank/DDBJ databases">
        <title>Genomic Encyclopedia of Type Strains, Phase IV (KMG-IV): sequencing the most valuable type-strain genomes for metagenomic binning, comparative biology and taxonomic classification.</title>
        <authorList>
            <person name="Goeker M."/>
        </authorList>
    </citation>
    <scope>NUCLEOTIDE SEQUENCE [LARGE SCALE GENOMIC DNA]</scope>
    <source>
        <strain evidence="5 6">DSM 4737</strain>
    </source>
</reference>
<sequence length="211" mass="23497">MRGSIRLICAAMALLDWMTDATGPVVEGHGTLLRPPRAGDYAQWADMRERSRDYLQPWEPAWPDDDLSRAAYRRRLGIYAREMELGHAWPFFIFDGTGRNLKGAITLSNVRRGVAETATLGYWIGQSVSGQGHATAAVRACTRFAFTSLKLHRIEASCLPTNLASRRVLEKAGFRNEGLAKAYLKINGRWADHLLFGLLPEDAEHGDVSPT</sequence>
<dbReference type="PANTHER" id="PTHR43792">
    <property type="entry name" value="GNAT FAMILY, PUTATIVE (AFU_ORTHOLOGUE AFUA_3G00765)-RELATED-RELATED"/>
    <property type="match status" value="1"/>
</dbReference>
<keyword evidence="6" id="KW-1185">Reference proteome</keyword>
<dbReference type="Proteomes" id="UP000545037">
    <property type="component" value="Unassembled WGS sequence"/>
</dbReference>
<dbReference type="PROSITE" id="PS51186">
    <property type="entry name" value="GNAT"/>
    <property type="match status" value="1"/>
</dbReference>
<dbReference type="InterPro" id="IPR051531">
    <property type="entry name" value="N-acetyltransferase"/>
</dbReference>
<dbReference type="EMBL" id="JACHOR010000001">
    <property type="protein sequence ID" value="MBB5744467.1"/>
    <property type="molecule type" value="Genomic_DNA"/>
</dbReference>
<dbReference type="InterPro" id="IPR000182">
    <property type="entry name" value="GNAT_dom"/>
</dbReference>
<protein>
    <submittedName>
        <fullName evidence="5">Ribosomal-protein-alanine N-acetyltransferase</fullName>
        <ecNumber evidence="5">2.3.1.267</ecNumber>
    </submittedName>
</protein>
<dbReference type="PANTHER" id="PTHR43792:SF8">
    <property type="entry name" value="[RIBOSOMAL PROTEIN US5]-ALANINE N-ACETYLTRANSFERASE"/>
    <property type="match status" value="1"/>
</dbReference>
<dbReference type="SUPFAM" id="SSF55729">
    <property type="entry name" value="Acyl-CoA N-acyltransferases (Nat)"/>
    <property type="match status" value="1"/>
</dbReference>
<dbReference type="AlphaFoldDB" id="A0A7W9CFW8"/>